<dbReference type="PANTHER" id="PTHR47174">
    <property type="entry name" value="BRIDGING INTEGRATOR 3"/>
    <property type="match status" value="1"/>
</dbReference>
<proteinExistence type="predicted"/>
<reference evidence="6 7" key="1">
    <citation type="submission" date="2017-04" db="EMBL/GenBank/DDBJ databases">
        <title>Draft genome of the yeast Clavispora lusitaniae type strain CBS 6936.</title>
        <authorList>
            <person name="Durrens P."/>
            <person name="Klopp C."/>
            <person name="Biteau N."/>
            <person name="Fitton-Ouhabi V."/>
            <person name="Dementhon K."/>
            <person name="Accoceberry I."/>
            <person name="Sherman D.J."/>
            <person name="Noel T."/>
        </authorList>
    </citation>
    <scope>NUCLEOTIDE SEQUENCE [LARGE SCALE GENOMIC DNA]</scope>
    <source>
        <strain evidence="6 7">CBS 6936</strain>
    </source>
</reference>
<dbReference type="AlphaFoldDB" id="A0AA91PYL2"/>
<feature type="domain" description="BAR" evidence="5">
    <location>
        <begin position="17"/>
        <end position="243"/>
    </location>
</feature>
<protein>
    <submittedName>
        <fullName evidence="6">Amphiphysin-like protein</fullName>
    </submittedName>
</protein>
<accession>A0AA91PYL2</accession>
<dbReference type="InterPro" id="IPR027267">
    <property type="entry name" value="AH/BAR_dom_sf"/>
</dbReference>
<dbReference type="PANTHER" id="PTHR47174:SF3">
    <property type="entry name" value="BRIDGING INTEGRATOR 3"/>
    <property type="match status" value="1"/>
</dbReference>
<dbReference type="GO" id="GO:0097320">
    <property type="term" value="P:plasma membrane tubulation"/>
    <property type="evidence" value="ECO:0007669"/>
    <property type="project" value="TreeGrafter"/>
</dbReference>
<dbReference type="InterPro" id="IPR046982">
    <property type="entry name" value="BIN3/RVS161-like"/>
</dbReference>
<dbReference type="Proteomes" id="UP000195602">
    <property type="component" value="Unassembled WGS sequence"/>
</dbReference>
<dbReference type="SMART" id="SM00721">
    <property type="entry name" value="BAR"/>
    <property type="match status" value="1"/>
</dbReference>
<dbReference type="Gene3D" id="1.20.1270.60">
    <property type="entry name" value="Arfaptin homology (AH) domain/BAR domain"/>
    <property type="match status" value="1"/>
</dbReference>
<dbReference type="Pfam" id="PF03114">
    <property type="entry name" value="BAR"/>
    <property type="match status" value="1"/>
</dbReference>
<evidence type="ECO:0000256" key="3">
    <source>
        <dbReference type="ARBA" id="ARBA00023212"/>
    </source>
</evidence>
<dbReference type="EMBL" id="LYUB02000011">
    <property type="protein sequence ID" value="OVF07781.1"/>
    <property type="molecule type" value="Genomic_DNA"/>
</dbReference>
<dbReference type="GO" id="GO:0019904">
    <property type="term" value="F:protein domain specific binding"/>
    <property type="evidence" value="ECO:0007669"/>
    <property type="project" value="InterPro"/>
</dbReference>
<evidence type="ECO:0000313" key="6">
    <source>
        <dbReference type="EMBL" id="OVF07781.1"/>
    </source>
</evidence>
<organism evidence="6 7">
    <name type="scientific">Clavispora lusitaniae</name>
    <name type="common">Candida lusitaniae</name>
    <dbReference type="NCBI Taxonomy" id="36911"/>
    <lineage>
        <taxon>Eukaryota</taxon>
        <taxon>Fungi</taxon>
        <taxon>Dikarya</taxon>
        <taxon>Ascomycota</taxon>
        <taxon>Saccharomycotina</taxon>
        <taxon>Pichiomycetes</taxon>
        <taxon>Metschnikowiaceae</taxon>
        <taxon>Clavispora</taxon>
    </lineage>
</organism>
<dbReference type="GO" id="GO:0030479">
    <property type="term" value="C:actin cortical patch"/>
    <property type="evidence" value="ECO:0007669"/>
    <property type="project" value="TreeGrafter"/>
</dbReference>
<dbReference type="InterPro" id="IPR010504">
    <property type="entry name" value="AH_dom"/>
</dbReference>
<dbReference type="InterPro" id="IPR004148">
    <property type="entry name" value="BAR_dom"/>
</dbReference>
<dbReference type="GO" id="GO:1990528">
    <property type="term" value="C:Rvs161p-Rvs167p complex"/>
    <property type="evidence" value="ECO:0007669"/>
    <property type="project" value="TreeGrafter"/>
</dbReference>
<evidence type="ECO:0000313" key="7">
    <source>
        <dbReference type="Proteomes" id="UP000195602"/>
    </source>
</evidence>
<evidence type="ECO:0000259" key="4">
    <source>
        <dbReference type="PROSITE" id="PS50870"/>
    </source>
</evidence>
<comment type="subcellular location">
    <subcellularLocation>
        <location evidence="1">Cytoplasm</location>
        <location evidence="1">Cytoskeleton</location>
    </subcellularLocation>
</comment>
<keyword evidence="3" id="KW-0206">Cytoskeleton</keyword>
<name>A0AA91PYL2_CLALS</name>
<gene>
    <name evidence="6" type="ORF">A9F13_11g01221</name>
</gene>
<evidence type="ECO:0000256" key="2">
    <source>
        <dbReference type="ARBA" id="ARBA00022490"/>
    </source>
</evidence>
<evidence type="ECO:0000259" key="5">
    <source>
        <dbReference type="PROSITE" id="PS51021"/>
    </source>
</evidence>
<dbReference type="OMA" id="AHDLMAP"/>
<dbReference type="PROSITE" id="PS50870">
    <property type="entry name" value="AH"/>
    <property type="match status" value="1"/>
</dbReference>
<dbReference type="GO" id="GO:0031097">
    <property type="term" value="C:medial cortex"/>
    <property type="evidence" value="ECO:0007669"/>
    <property type="project" value="TreeGrafter"/>
</dbReference>
<feature type="domain" description="AH" evidence="4">
    <location>
        <begin position="125"/>
        <end position="232"/>
    </location>
</feature>
<keyword evidence="2" id="KW-0963">Cytoplasm</keyword>
<sequence length="265" mass="30729">MSWTGFKKAVNRAGVQVMLKAGQMDESTDPEFDYLEKRYRTMESSMLRLHKDLRLYKESLRALTTAQAGVTEVLSDFYGTEENNIAHVYHNAMKGIITSGVDELEKPFSQTVLNPIERFNSYYVDVNEAIKKRAHKKLDYDSLQNKVRRLSDVANLDKASVEALDDTKFREAEQQFHEAEEKYTKLNSQLKEELPELIAMRIPYLNPSFEAFVKIQLRFFSENYARMEEVQKKLDAQTREDFASGKLEERMDEVLGQIKKLSTAV</sequence>
<dbReference type="KEGG" id="clus:A9F13_11g01221"/>
<dbReference type="GO" id="GO:0051666">
    <property type="term" value="P:actin cortical patch localization"/>
    <property type="evidence" value="ECO:0007669"/>
    <property type="project" value="InterPro"/>
</dbReference>
<dbReference type="GO" id="GO:0043332">
    <property type="term" value="C:mating projection tip"/>
    <property type="evidence" value="ECO:0007669"/>
    <property type="project" value="TreeGrafter"/>
</dbReference>
<dbReference type="GO" id="GO:0008289">
    <property type="term" value="F:lipid binding"/>
    <property type="evidence" value="ECO:0007669"/>
    <property type="project" value="TreeGrafter"/>
</dbReference>
<evidence type="ECO:0000256" key="1">
    <source>
        <dbReference type="ARBA" id="ARBA00004245"/>
    </source>
</evidence>
<dbReference type="PROSITE" id="PS51021">
    <property type="entry name" value="BAR"/>
    <property type="match status" value="1"/>
</dbReference>
<dbReference type="SUPFAM" id="SSF103657">
    <property type="entry name" value="BAR/IMD domain-like"/>
    <property type="match status" value="1"/>
</dbReference>
<comment type="caution">
    <text evidence="6">The sequence shown here is derived from an EMBL/GenBank/DDBJ whole genome shotgun (WGS) entry which is preliminary data.</text>
</comment>
<dbReference type="GO" id="GO:0006897">
    <property type="term" value="P:endocytosis"/>
    <property type="evidence" value="ECO:0007669"/>
    <property type="project" value="InterPro"/>
</dbReference>